<evidence type="ECO:0000313" key="6">
    <source>
        <dbReference type="Proteomes" id="UP000001514"/>
    </source>
</evidence>
<gene>
    <name evidence="4" type="primary">SMR1</name>
    <name evidence="5" type="ORF">SELMODRAFT_404801</name>
    <name evidence="4" type="ORF">SELMODRAFT_421087</name>
</gene>
<dbReference type="InParanoid" id="D8QXE8"/>
<keyword evidence="6" id="KW-1185">Reference proteome</keyword>
<dbReference type="EMBL" id="GL377568">
    <property type="protein sequence ID" value="EFJ35402.1"/>
    <property type="molecule type" value="Genomic_DNA"/>
</dbReference>
<dbReference type="GeneID" id="9647916"/>
<accession>D8QXE8</accession>
<feature type="compositionally biased region" description="Basic and acidic residues" evidence="3">
    <location>
        <begin position="54"/>
        <end position="67"/>
    </location>
</feature>
<proteinExistence type="predicted"/>
<dbReference type="PANTHER" id="PTHR33142:SF8">
    <property type="entry name" value="CYCLIN-DEPENDENT PROTEIN KINASE INHIBITOR SMR9"/>
    <property type="match status" value="1"/>
</dbReference>
<dbReference type="HOGENOM" id="CLU_2042087_0_0_1"/>
<evidence type="ECO:0000256" key="2">
    <source>
        <dbReference type="ARBA" id="ARBA00023306"/>
    </source>
</evidence>
<dbReference type="Proteomes" id="UP000001514">
    <property type="component" value="Unassembled WGS sequence"/>
</dbReference>
<dbReference type="AlphaFoldDB" id="D8QXE8"/>
<feature type="compositionally biased region" description="Polar residues" evidence="3">
    <location>
        <begin position="32"/>
        <end position="42"/>
    </location>
</feature>
<dbReference type="InterPro" id="IPR040389">
    <property type="entry name" value="SMR"/>
</dbReference>
<dbReference type="KEGG" id="smo:SELMODRAFT_404801"/>
<organism evidence="6">
    <name type="scientific">Selaginella moellendorffii</name>
    <name type="common">Spikemoss</name>
    <dbReference type="NCBI Taxonomy" id="88036"/>
    <lineage>
        <taxon>Eukaryota</taxon>
        <taxon>Viridiplantae</taxon>
        <taxon>Streptophyta</taxon>
        <taxon>Embryophyta</taxon>
        <taxon>Tracheophyta</taxon>
        <taxon>Lycopodiopsida</taxon>
        <taxon>Selaginellales</taxon>
        <taxon>Selaginellaceae</taxon>
        <taxon>Selaginella</taxon>
    </lineage>
</organism>
<evidence type="ECO:0000256" key="1">
    <source>
        <dbReference type="ARBA" id="ARBA00023013"/>
    </source>
</evidence>
<dbReference type="PANTHER" id="PTHR33142">
    <property type="entry name" value="CYCLIN-DEPENDENT PROTEIN KINASE INHIBITOR SMR13"/>
    <property type="match status" value="1"/>
</dbReference>
<evidence type="ECO:0000313" key="4">
    <source>
        <dbReference type="EMBL" id="EFJ17365.1"/>
    </source>
</evidence>
<evidence type="ECO:0000313" key="5">
    <source>
        <dbReference type="EMBL" id="EFJ35402.1"/>
    </source>
</evidence>
<dbReference type="KEGG" id="smo:SELMODRAFT_421087"/>
<dbReference type="FunCoup" id="D8QXE8">
    <property type="interactions" value="22"/>
</dbReference>
<dbReference type="OrthoDB" id="1840446at2759"/>
<reference evidence="5 6" key="1">
    <citation type="journal article" date="2011" name="Science">
        <title>The Selaginella genome identifies genetic changes associated with the evolution of vascular plants.</title>
        <authorList>
            <person name="Banks J.A."/>
            <person name="Nishiyama T."/>
            <person name="Hasebe M."/>
            <person name="Bowman J.L."/>
            <person name="Gribskov M."/>
            <person name="dePamphilis C."/>
            <person name="Albert V.A."/>
            <person name="Aono N."/>
            <person name="Aoyama T."/>
            <person name="Ambrose B.A."/>
            <person name="Ashton N.W."/>
            <person name="Axtell M.J."/>
            <person name="Barker E."/>
            <person name="Barker M.S."/>
            <person name="Bennetzen J.L."/>
            <person name="Bonawitz N.D."/>
            <person name="Chapple C."/>
            <person name="Cheng C."/>
            <person name="Correa L.G."/>
            <person name="Dacre M."/>
            <person name="DeBarry J."/>
            <person name="Dreyer I."/>
            <person name="Elias M."/>
            <person name="Engstrom E.M."/>
            <person name="Estelle M."/>
            <person name="Feng L."/>
            <person name="Finet C."/>
            <person name="Floyd S.K."/>
            <person name="Frommer W.B."/>
            <person name="Fujita T."/>
            <person name="Gramzow L."/>
            <person name="Gutensohn M."/>
            <person name="Harholt J."/>
            <person name="Hattori M."/>
            <person name="Heyl A."/>
            <person name="Hirai T."/>
            <person name="Hiwatashi Y."/>
            <person name="Ishikawa M."/>
            <person name="Iwata M."/>
            <person name="Karol K.G."/>
            <person name="Koehler B."/>
            <person name="Kolukisaoglu U."/>
            <person name="Kubo M."/>
            <person name="Kurata T."/>
            <person name="Lalonde S."/>
            <person name="Li K."/>
            <person name="Li Y."/>
            <person name="Litt A."/>
            <person name="Lyons E."/>
            <person name="Manning G."/>
            <person name="Maruyama T."/>
            <person name="Michael T.P."/>
            <person name="Mikami K."/>
            <person name="Miyazaki S."/>
            <person name="Morinaga S."/>
            <person name="Murata T."/>
            <person name="Mueller-Roeber B."/>
            <person name="Nelson D.R."/>
            <person name="Obara M."/>
            <person name="Oguri Y."/>
            <person name="Olmstead R.G."/>
            <person name="Onodera N."/>
            <person name="Petersen B.L."/>
            <person name="Pils B."/>
            <person name="Prigge M."/>
            <person name="Rensing S.A."/>
            <person name="Riano-Pachon D.M."/>
            <person name="Roberts A.W."/>
            <person name="Sato Y."/>
            <person name="Scheller H.V."/>
            <person name="Schulz B."/>
            <person name="Schulz C."/>
            <person name="Shakirov E.V."/>
            <person name="Shibagaki N."/>
            <person name="Shinohara N."/>
            <person name="Shippen D.E."/>
            <person name="Soerensen I."/>
            <person name="Sotooka R."/>
            <person name="Sugimoto N."/>
            <person name="Sugita M."/>
            <person name="Sumikawa N."/>
            <person name="Tanurdzic M."/>
            <person name="Theissen G."/>
            <person name="Ulvskov P."/>
            <person name="Wakazuki S."/>
            <person name="Weng J.K."/>
            <person name="Willats W.W."/>
            <person name="Wipf D."/>
            <person name="Wolf P.G."/>
            <person name="Yang L."/>
            <person name="Zimmer A.D."/>
            <person name="Zhu Q."/>
            <person name="Mitros T."/>
            <person name="Hellsten U."/>
            <person name="Loque D."/>
            <person name="Otillar R."/>
            <person name="Salamov A."/>
            <person name="Schmutz J."/>
            <person name="Shapiro H."/>
            <person name="Lindquist E."/>
            <person name="Lucas S."/>
            <person name="Rokhsar D."/>
            <person name="Grigoriev I.V."/>
        </authorList>
    </citation>
    <scope>NUCLEOTIDE SEQUENCE [LARGE SCALE GENOMIC DNA]</scope>
</reference>
<name>D8QXE8_SELML</name>
<keyword evidence="1" id="KW-0649">Protein kinase inhibitor</keyword>
<dbReference type="Gramene" id="EFJ35402">
    <property type="protein sequence ID" value="EFJ35402"/>
    <property type="gene ID" value="SELMODRAFT_404801"/>
</dbReference>
<dbReference type="EMBL" id="GL377614">
    <property type="protein sequence ID" value="EFJ17365.1"/>
    <property type="molecule type" value="Genomic_DNA"/>
</dbReference>
<keyword evidence="2" id="KW-0131">Cell cycle</keyword>
<evidence type="ECO:0000256" key="3">
    <source>
        <dbReference type="SAM" id="MobiDB-lite"/>
    </source>
</evidence>
<dbReference type="Gramene" id="EFJ17365">
    <property type="protein sequence ID" value="EFJ17365"/>
    <property type="gene ID" value="SELMODRAFT_421087"/>
</dbReference>
<protein>
    <submittedName>
        <fullName evidence="4">Uncharacterized protein SMR1</fullName>
    </submittedName>
</protein>
<dbReference type="GO" id="GO:0032875">
    <property type="term" value="P:regulation of DNA endoreduplication"/>
    <property type="evidence" value="ECO:0007669"/>
    <property type="project" value="InterPro"/>
</dbReference>
<sequence length="121" mass="13339">MAPIPSGCAPVSTVYRQKSWDEEFVRRLRSEGGNSFSNSKCSSGAAIPESGGGNHHDQLGDHEDGCKTPKSRQYRLPEDALVCPPAPKKPHLQRRFLPPAAAYFTSPELDLFFNQLEIIAK</sequence>
<dbReference type="GO" id="GO:0004860">
    <property type="term" value="F:protein kinase inhibitor activity"/>
    <property type="evidence" value="ECO:0007669"/>
    <property type="project" value="UniProtKB-KW"/>
</dbReference>
<dbReference type="GO" id="GO:0005634">
    <property type="term" value="C:nucleus"/>
    <property type="evidence" value="ECO:0000318"/>
    <property type="project" value="GO_Central"/>
</dbReference>
<feature type="region of interest" description="Disordered" evidence="3">
    <location>
        <begin position="31"/>
        <end position="72"/>
    </location>
</feature>